<evidence type="ECO:0000256" key="3">
    <source>
        <dbReference type="ARBA" id="ARBA00022448"/>
    </source>
</evidence>
<dbReference type="Gene3D" id="3.30.70.100">
    <property type="match status" value="1"/>
</dbReference>
<dbReference type="GO" id="GO:0016887">
    <property type="term" value="F:ATP hydrolysis activity"/>
    <property type="evidence" value="ECO:0007669"/>
    <property type="project" value="InterPro"/>
</dbReference>
<keyword evidence="8 15" id="KW-0547">Nucleotide-binding</keyword>
<dbReference type="PRINTS" id="PR00943">
    <property type="entry name" value="CUATPASE"/>
</dbReference>
<keyword evidence="3" id="KW-0813">Transport</keyword>
<dbReference type="InterPro" id="IPR036412">
    <property type="entry name" value="HAD-like_sf"/>
</dbReference>
<feature type="transmembrane region" description="Helical" evidence="15">
    <location>
        <begin position="213"/>
        <end position="238"/>
    </location>
</feature>
<evidence type="ECO:0000256" key="12">
    <source>
        <dbReference type="ARBA" id="ARBA00022989"/>
    </source>
</evidence>
<dbReference type="Proteomes" id="UP000015462">
    <property type="component" value="Unassembled WGS sequence"/>
</dbReference>
<evidence type="ECO:0000256" key="8">
    <source>
        <dbReference type="ARBA" id="ARBA00022741"/>
    </source>
</evidence>
<feature type="transmembrane region" description="Helical" evidence="15">
    <location>
        <begin position="757"/>
        <end position="776"/>
    </location>
</feature>
<evidence type="ECO:0000256" key="15">
    <source>
        <dbReference type="RuleBase" id="RU362081"/>
    </source>
</evidence>
<evidence type="ECO:0000259" key="16">
    <source>
        <dbReference type="PROSITE" id="PS50846"/>
    </source>
</evidence>
<evidence type="ECO:0000313" key="18">
    <source>
        <dbReference type="Proteomes" id="UP000015462"/>
    </source>
</evidence>
<evidence type="ECO:0000256" key="7">
    <source>
        <dbReference type="ARBA" id="ARBA00022723"/>
    </source>
</evidence>
<dbReference type="InterPro" id="IPR001757">
    <property type="entry name" value="P_typ_ATPase"/>
</dbReference>
<dbReference type="CDD" id="cd02079">
    <property type="entry name" value="P-type_ATPase_HM"/>
    <property type="match status" value="1"/>
</dbReference>
<sequence>MTIDTKLEKEVVCFHCGLEVPSTTKWGINFDGQWRAMCCPGCEAVAQAIINNGLADYYQKRTAYAVSMDSLSEELEFNTAASLETDCSNEEVIETSLIIEGITCSACIWLLERQVQKLRGVVSFKINYATRRGLLKTIGHEVNIADVLTAIRAIGYQAVTFDANKQFLNLQKERKDFLSRIGVAVFCGMQVMMITLGIYVADPSEIDPNMLQFLKWISALLTLPVLLFSAKPFLYAACRDIKNKMPGMDVPVALGISLGFFASLFNTYQGKGDTYYESVCMFVLFLMLARYVEFLTRWYAMSSSERITQAVPMMAKRIAENNVTHKVAANSLALGDYIQINPGEVVPADAVVVDGESQVDESILTGESEPIRKRLNDSVLGGSHNLDNTLIAKVSCVGKDSTLSTIARLIEQAHAQKPAWVETADRFASVFVLMVILVTLGSAIFGYWQGHVDWFSTALSVLVVTCPCALSLATPTAYTAAMSALFDHGIIITKGTALEKLASINRVVFDKTGTLTEGSMNVSDCTVFDGRDKQSIMDIAISLERFSDHPIARAFKHEKTVNPQPASAVEQINGAGLKGSIEGKTYYIGSQQYIKQSSGLMFETHNSNVTQVYLADDVQYLAVFEIHDDIRQGASSAVNWLKSDGKKVSLLSGDKLSPVAWLAKKVAIEDFKSDATPSDKLKEIDRMQRGGEQVAMVGDGVNDAPILAKADVSISVSGASQLARASSDILLMNNDMQNLQHVFKLSKKTKAIIKQNMAWALVYNIGALPLAMAGHVEPWQAALGMSISSLVVVLNSFLLRFVLPAASKSKKISRLHVG</sequence>
<dbReference type="SUPFAM" id="SSF81665">
    <property type="entry name" value="Calcium ATPase, transmembrane domain M"/>
    <property type="match status" value="1"/>
</dbReference>
<feature type="transmembrane region" description="Helical" evidence="15">
    <location>
        <begin position="427"/>
        <end position="448"/>
    </location>
</feature>
<feature type="domain" description="HMA" evidence="16">
    <location>
        <begin position="93"/>
        <end position="159"/>
    </location>
</feature>
<feature type="transmembrane region" description="Helical" evidence="15">
    <location>
        <begin position="250"/>
        <end position="268"/>
    </location>
</feature>
<dbReference type="GO" id="GO:0005886">
    <property type="term" value="C:plasma membrane"/>
    <property type="evidence" value="ECO:0007669"/>
    <property type="project" value="UniProtKB-SubCell"/>
</dbReference>
<dbReference type="EMBL" id="ASHL01000001">
    <property type="protein sequence ID" value="EPD14064.1"/>
    <property type="molecule type" value="Genomic_DNA"/>
</dbReference>
<dbReference type="PROSITE" id="PS00154">
    <property type="entry name" value="ATPASE_E1_E2"/>
    <property type="match status" value="1"/>
</dbReference>
<keyword evidence="6 15" id="KW-0812">Transmembrane</keyword>
<dbReference type="InterPro" id="IPR018303">
    <property type="entry name" value="ATPase_P-typ_P_site"/>
</dbReference>
<feature type="transmembrane region" description="Helical" evidence="15">
    <location>
        <begin position="454"/>
        <end position="473"/>
    </location>
</feature>
<dbReference type="Pfam" id="PF12156">
    <property type="entry name" value="ATPase-cat_bd"/>
    <property type="match status" value="1"/>
</dbReference>
<dbReference type="GO" id="GO:0055070">
    <property type="term" value="P:copper ion homeostasis"/>
    <property type="evidence" value="ECO:0007669"/>
    <property type="project" value="TreeGrafter"/>
</dbReference>
<gene>
    <name evidence="17" type="ORF">L196_01155</name>
</gene>
<dbReference type="RefSeq" id="WP_016389631.1">
    <property type="nucleotide sequence ID" value="NZ_KE646805.1"/>
</dbReference>
<dbReference type="NCBIfam" id="TIGR01525">
    <property type="entry name" value="ATPase-IB_hvy"/>
    <property type="match status" value="1"/>
</dbReference>
<dbReference type="GO" id="GO:0043682">
    <property type="term" value="F:P-type divalent copper transporter activity"/>
    <property type="evidence" value="ECO:0007669"/>
    <property type="project" value="TreeGrafter"/>
</dbReference>
<comment type="similarity">
    <text evidence="2 15">Belongs to the cation transport ATPase (P-type) (TC 3.A.3) family. Type IB subfamily.</text>
</comment>
<dbReference type="InterPro" id="IPR023298">
    <property type="entry name" value="ATPase_P-typ_TM_dom_sf"/>
</dbReference>
<dbReference type="Gene3D" id="3.40.1110.10">
    <property type="entry name" value="Calcium-transporting ATPase, cytoplasmic domain N"/>
    <property type="match status" value="1"/>
</dbReference>
<dbReference type="NCBIfam" id="TIGR01512">
    <property type="entry name" value="ATPase-IB2_Cd"/>
    <property type="match status" value="1"/>
</dbReference>
<organism evidence="17 18">
    <name type="scientific">Cycloclasticus pugetii</name>
    <dbReference type="NCBI Taxonomy" id="34068"/>
    <lineage>
        <taxon>Bacteria</taxon>
        <taxon>Pseudomonadati</taxon>
        <taxon>Pseudomonadota</taxon>
        <taxon>Gammaproteobacteria</taxon>
        <taxon>Thiotrichales</taxon>
        <taxon>Piscirickettsiaceae</taxon>
        <taxon>Cycloclasticus</taxon>
    </lineage>
</organism>
<dbReference type="PANTHER" id="PTHR43520:SF5">
    <property type="entry name" value="CATION-TRANSPORTING P-TYPE ATPASE-RELATED"/>
    <property type="match status" value="1"/>
</dbReference>
<dbReference type="PROSITE" id="PS01047">
    <property type="entry name" value="HMA_1"/>
    <property type="match status" value="1"/>
</dbReference>
<dbReference type="SFLD" id="SFLDF00027">
    <property type="entry name" value="p-type_atpase"/>
    <property type="match status" value="1"/>
</dbReference>
<keyword evidence="10" id="KW-0460">Magnesium</keyword>
<dbReference type="PRINTS" id="PR00119">
    <property type="entry name" value="CATATPASE"/>
</dbReference>
<dbReference type="SUPFAM" id="SSF55008">
    <property type="entry name" value="HMA, heavy metal-associated domain"/>
    <property type="match status" value="1"/>
</dbReference>
<keyword evidence="4 15" id="KW-1003">Cell membrane</keyword>
<dbReference type="InterPro" id="IPR017969">
    <property type="entry name" value="Heavy-metal-associated_CS"/>
</dbReference>
<evidence type="ECO:0000313" key="17">
    <source>
        <dbReference type="EMBL" id="EPD14064.1"/>
    </source>
</evidence>
<name>A0AB33Z4M2_9GAMM</name>
<feature type="transmembrane region" description="Helical" evidence="15">
    <location>
        <begin position="177"/>
        <end position="201"/>
    </location>
</feature>
<dbReference type="Pfam" id="PF00122">
    <property type="entry name" value="E1-E2_ATPase"/>
    <property type="match status" value="1"/>
</dbReference>
<dbReference type="NCBIfam" id="TIGR01494">
    <property type="entry name" value="ATPase_P-type"/>
    <property type="match status" value="1"/>
</dbReference>
<keyword evidence="11" id="KW-1278">Translocase</keyword>
<dbReference type="SUPFAM" id="SSF81653">
    <property type="entry name" value="Calcium ATPase, transduction domain A"/>
    <property type="match status" value="1"/>
</dbReference>
<evidence type="ECO:0000256" key="14">
    <source>
        <dbReference type="ARBA" id="ARBA00023136"/>
    </source>
</evidence>
<dbReference type="NCBIfam" id="TIGR01511">
    <property type="entry name" value="ATPase-IB1_Cu"/>
    <property type="match status" value="1"/>
</dbReference>
<dbReference type="PANTHER" id="PTHR43520">
    <property type="entry name" value="ATP7, ISOFORM B"/>
    <property type="match status" value="1"/>
</dbReference>
<dbReference type="Gene3D" id="3.40.50.1000">
    <property type="entry name" value="HAD superfamily/HAD-like"/>
    <property type="match status" value="1"/>
</dbReference>
<proteinExistence type="inferred from homology"/>
<keyword evidence="12 15" id="KW-1133">Transmembrane helix</keyword>
<evidence type="ECO:0000256" key="4">
    <source>
        <dbReference type="ARBA" id="ARBA00022475"/>
    </source>
</evidence>
<evidence type="ECO:0000256" key="11">
    <source>
        <dbReference type="ARBA" id="ARBA00022967"/>
    </source>
</evidence>
<feature type="transmembrane region" description="Helical" evidence="15">
    <location>
        <begin position="274"/>
        <end position="292"/>
    </location>
</feature>
<keyword evidence="9 15" id="KW-0067">ATP-binding</keyword>
<accession>A0AB33Z4M2</accession>
<evidence type="ECO:0000256" key="10">
    <source>
        <dbReference type="ARBA" id="ARBA00022842"/>
    </source>
</evidence>
<evidence type="ECO:0000256" key="9">
    <source>
        <dbReference type="ARBA" id="ARBA00022840"/>
    </source>
</evidence>
<dbReference type="CDD" id="cd00371">
    <property type="entry name" value="HMA"/>
    <property type="match status" value="1"/>
</dbReference>
<evidence type="ECO:0000256" key="5">
    <source>
        <dbReference type="ARBA" id="ARBA00022553"/>
    </source>
</evidence>
<comment type="caution">
    <text evidence="17">The sequence shown here is derived from an EMBL/GenBank/DDBJ whole genome shotgun (WGS) entry which is preliminary data.</text>
</comment>
<evidence type="ECO:0000256" key="2">
    <source>
        <dbReference type="ARBA" id="ARBA00006024"/>
    </source>
</evidence>
<dbReference type="InterPro" id="IPR021993">
    <property type="entry name" value="ATPase-cat-bd"/>
</dbReference>
<dbReference type="Pfam" id="PF00702">
    <property type="entry name" value="Hydrolase"/>
    <property type="match status" value="1"/>
</dbReference>
<dbReference type="Pfam" id="PF00403">
    <property type="entry name" value="HMA"/>
    <property type="match status" value="1"/>
</dbReference>
<dbReference type="InterPro" id="IPR027256">
    <property type="entry name" value="P-typ_ATPase_IB"/>
</dbReference>
<keyword evidence="14 15" id="KW-0472">Membrane</keyword>
<dbReference type="GO" id="GO:0005507">
    <property type="term" value="F:copper ion binding"/>
    <property type="evidence" value="ECO:0007669"/>
    <property type="project" value="TreeGrafter"/>
</dbReference>
<dbReference type="InterPro" id="IPR023299">
    <property type="entry name" value="ATPase_P-typ_cyto_dom_N"/>
</dbReference>
<reference evidence="17 18" key="1">
    <citation type="journal article" date="2013" name="Genome Announc.">
        <title>Genome Sequence of the Pyrene- and Fluoranthene-Degrading Bacterium Cycloclasticus sp. Strain PY97M.</title>
        <authorList>
            <person name="Cui Z."/>
            <person name="Xu G."/>
            <person name="Li Q."/>
            <person name="Gao W."/>
            <person name="Zheng L."/>
        </authorList>
    </citation>
    <scope>NUCLEOTIDE SEQUENCE [LARGE SCALE GENOMIC DNA]</scope>
    <source>
        <strain evidence="17 18">PY97M</strain>
    </source>
</reference>
<dbReference type="SUPFAM" id="SSF56784">
    <property type="entry name" value="HAD-like"/>
    <property type="match status" value="1"/>
</dbReference>
<dbReference type="InterPro" id="IPR008250">
    <property type="entry name" value="ATPase_P-typ_transduc_dom_A_sf"/>
</dbReference>
<keyword evidence="7 15" id="KW-0479">Metal-binding</keyword>
<dbReference type="InterPro" id="IPR059000">
    <property type="entry name" value="ATPase_P-type_domA"/>
</dbReference>
<evidence type="ECO:0000256" key="1">
    <source>
        <dbReference type="ARBA" id="ARBA00004651"/>
    </source>
</evidence>
<protein>
    <submittedName>
        <fullName evidence="17">Cation transport P-type ATPase</fullName>
    </submittedName>
</protein>
<dbReference type="InterPro" id="IPR006121">
    <property type="entry name" value="HMA_dom"/>
</dbReference>
<evidence type="ECO:0000256" key="6">
    <source>
        <dbReference type="ARBA" id="ARBA00022692"/>
    </source>
</evidence>
<dbReference type="InterPro" id="IPR044492">
    <property type="entry name" value="P_typ_ATPase_HD_dom"/>
</dbReference>
<comment type="subcellular location">
    <subcellularLocation>
        <location evidence="1">Cell membrane</location>
        <topology evidence="1">Multi-pass membrane protein</topology>
    </subcellularLocation>
</comment>
<dbReference type="InterPro" id="IPR036163">
    <property type="entry name" value="HMA_dom_sf"/>
</dbReference>
<keyword evidence="13" id="KW-0406">Ion transport</keyword>
<feature type="transmembrane region" description="Helical" evidence="15">
    <location>
        <begin position="782"/>
        <end position="803"/>
    </location>
</feature>
<dbReference type="Gene3D" id="2.70.150.10">
    <property type="entry name" value="Calcium-transporting ATPase, cytoplasmic transduction domain A"/>
    <property type="match status" value="1"/>
</dbReference>
<dbReference type="AlphaFoldDB" id="A0AB33Z4M2"/>
<dbReference type="PROSITE" id="PS50846">
    <property type="entry name" value="HMA_2"/>
    <property type="match status" value="1"/>
</dbReference>
<dbReference type="InterPro" id="IPR023214">
    <property type="entry name" value="HAD_sf"/>
</dbReference>
<keyword evidence="18" id="KW-1185">Reference proteome</keyword>
<dbReference type="SFLD" id="SFLDG00002">
    <property type="entry name" value="C1.7:_P-type_atpase_like"/>
    <property type="match status" value="1"/>
</dbReference>
<dbReference type="SFLD" id="SFLDS00003">
    <property type="entry name" value="Haloacid_Dehalogenase"/>
    <property type="match status" value="1"/>
</dbReference>
<dbReference type="GO" id="GO:0005524">
    <property type="term" value="F:ATP binding"/>
    <property type="evidence" value="ECO:0007669"/>
    <property type="project" value="UniProtKB-UniRule"/>
</dbReference>
<evidence type="ECO:0000256" key="13">
    <source>
        <dbReference type="ARBA" id="ARBA00023065"/>
    </source>
</evidence>
<keyword evidence="5" id="KW-0597">Phosphoprotein</keyword>